<feature type="zinc finger region" evidence="8">
    <location>
        <begin position="3"/>
        <end position="34"/>
    </location>
</feature>
<gene>
    <name evidence="8" type="primary">nrdR</name>
    <name evidence="10" type="ORF">HNR45_000087</name>
</gene>
<keyword evidence="8" id="KW-0863">Zinc-finger</keyword>
<dbReference type="GO" id="GO:0045892">
    <property type="term" value="P:negative regulation of DNA-templated transcription"/>
    <property type="evidence" value="ECO:0007669"/>
    <property type="project" value="UniProtKB-UniRule"/>
</dbReference>
<evidence type="ECO:0000256" key="8">
    <source>
        <dbReference type="HAMAP-Rule" id="MF_00440"/>
    </source>
</evidence>
<comment type="cofactor">
    <cofactor evidence="8">
        <name>Zn(2+)</name>
        <dbReference type="ChEBI" id="CHEBI:29105"/>
    </cofactor>
    <text evidence="8">Binds 1 zinc ion.</text>
</comment>
<dbReference type="InterPro" id="IPR055173">
    <property type="entry name" value="NrdR-like_N"/>
</dbReference>
<reference evidence="10 11" key="1">
    <citation type="submission" date="2020-08" db="EMBL/GenBank/DDBJ databases">
        <title>Genomic Encyclopedia of Type Strains, Phase IV (KMG-IV): sequencing the most valuable type-strain genomes for metagenomic binning, comparative biology and taxonomic classification.</title>
        <authorList>
            <person name="Goeker M."/>
        </authorList>
    </citation>
    <scope>NUCLEOTIDE SEQUENCE [LARGE SCALE GENOMIC DNA]</scope>
    <source>
        <strain evidence="10 11">DSM 21255</strain>
    </source>
</reference>
<accession>A0A841QZF4</accession>
<comment type="caution">
    <text evidence="10">The sequence shown here is derived from an EMBL/GenBank/DDBJ whole genome shotgun (WGS) entry which is preliminary data.</text>
</comment>
<dbReference type="OrthoDB" id="9807461at2"/>
<evidence type="ECO:0000256" key="2">
    <source>
        <dbReference type="ARBA" id="ARBA00022741"/>
    </source>
</evidence>
<dbReference type="Proteomes" id="UP000591941">
    <property type="component" value="Unassembled WGS sequence"/>
</dbReference>
<dbReference type="RefSeq" id="WP_159822071.1">
    <property type="nucleotide sequence ID" value="NZ_CABWNB010000001.1"/>
</dbReference>
<evidence type="ECO:0000313" key="11">
    <source>
        <dbReference type="Proteomes" id="UP000591941"/>
    </source>
</evidence>
<keyword evidence="8" id="KW-0479">Metal-binding</keyword>
<dbReference type="PANTHER" id="PTHR30455:SF2">
    <property type="entry name" value="TRANSCRIPTIONAL REPRESSOR NRDR"/>
    <property type="match status" value="1"/>
</dbReference>
<dbReference type="GO" id="GO:0003677">
    <property type="term" value="F:DNA binding"/>
    <property type="evidence" value="ECO:0007669"/>
    <property type="project" value="UniProtKB-KW"/>
</dbReference>
<keyword evidence="1 8" id="KW-0678">Repressor</keyword>
<dbReference type="GO" id="GO:0005524">
    <property type="term" value="F:ATP binding"/>
    <property type="evidence" value="ECO:0007669"/>
    <property type="project" value="UniProtKB-UniRule"/>
</dbReference>
<dbReference type="HAMAP" id="MF_00440">
    <property type="entry name" value="NrdR"/>
    <property type="match status" value="1"/>
</dbReference>
<dbReference type="InterPro" id="IPR003796">
    <property type="entry name" value="RNR_NrdR-like"/>
</dbReference>
<comment type="function">
    <text evidence="8">Negatively regulates transcription of bacterial ribonucleotide reductase nrd genes and operons by binding to NrdR-boxes.</text>
</comment>
<sequence length="161" mass="18726">MKCPFCKYADTKVTDSRVTDDGNAIRRRRECLSCHRRFTTYELVEEAPLMVIKRDGHREMFDGDKLLRGLMRACEKREVSVEQIKELVASVERELRNRLVQEISSEELGEVVLAKLSDLDPVAYIRFASVYRRFSGLKDFMAELETLMAKEEQKQKGVESK</sequence>
<evidence type="ECO:0000256" key="6">
    <source>
        <dbReference type="ARBA" id="ARBA00023125"/>
    </source>
</evidence>
<keyword evidence="7 8" id="KW-0804">Transcription</keyword>
<protein>
    <recommendedName>
        <fullName evidence="8">Transcriptional repressor NrdR</fullName>
    </recommendedName>
</protein>
<dbReference type="AlphaFoldDB" id="A0A841QZF4"/>
<evidence type="ECO:0000256" key="1">
    <source>
        <dbReference type="ARBA" id="ARBA00022491"/>
    </source>
</evidence>
<evidence type="ECO:0000256" key="4">
    <source>
        <dbReference type="ARBA" id="ARBA00022840"/>
    </source>
</evidence>
<dbReference type="GeneID" id="93485371"/>
<keyword evidence="2 8" id="KW-0547">Nucleotide-binding</keyword>
<comment type="similarity">
    <text evidence="8">Belongs to the NrdR family.</text>
</comment>
<dbReference type="PANTHER" id="PTHR30455">
    <property type="entry name" value="TRANSCRIPTIONAL REPRESSOR NRDR"/>
    <property type="match status" value="1"/>
</dbReference>
<proteinExistence type="inferred from homology"/>
<keyword evidence="3 8" id="KW-0862">Zinc</keyword>
<keyword evidence="11" id="KW-1185">Reference proteome</keyword>
<dbReference type="Pfam" id="PF22811">
    <property type="entry name" value="Zn_ribbon_NrdR"/>
    <property type="match status" value="1"/>
</dbReference>
<feature type="domain" description="ATP-cone" evidence="9">
    <location>
        <begin position="49"/>
        <end position="139"/>
    </location>
</feature>
<evidence type="ECO:0000313" key="10">
    <source>
        <dbReference type="EMBL" id="MBB6477065.1"/>
    </source>
</evidence>
<evidence type="ECO:0000259" key="9">
    <source>
        <dbReference type="PROSITE" id="PS51161"/>
    </source>
</evidence>
<keyword evidence="5 8" id="KW-0805">Transcription regulation</keyword>
<dbReference type="GO" id="GO:0008270">
    <property type="term" value="F:zinc ion binding"/>
    <property type="evidence" value="ECO:0007669"/>
    <property type="project" value="UniProtKB-UniRule"/>
</dbReference>
<name>A0A841QZF4_9FIRM</name>
<evidence type="ECO:0000256" key="3">
    <source>
        <dbReference type="ARBA" id="ARBA00022833"/>
    </source>
</evidence>
<keyword evidence="4 8" id="KW-0067">ATP-binding</keyword>
<keyword evidence="6 8" id="KW-0238">DNA-binding</keyword>
<organism evidence="10 11">
    <name type="scientific">Negativicoccus succinicivorans</name>
    <dbReference type="NCBI Taxonomy" id="620903"/>
    <lineage>
        <taxon>Bacteria</taxon>
        <taxon>Bacillati</taxon>
        <taxon>Bacillota</taxon>
        <taxon>Negativicutes</taxon>
        <taxon>Veillonellales</taxon>
        <taxon>Veillonellaceae</taxon>
        <taxon>Negativicoccus</taxon>
    </lineage>
</organism>
<dbReference type="NCBIfam" id="TIGR00244">
    <property type="entry name" value="transcriptional regulator NrdR"/>
    <property type="match status" value="1"/>
</dbReference>
<dbReference type="Pfam" id="PF03477">
    <property type="entry name" value="ATP-cone"/>
    <property type="match status" value="1"/>
</dbReference>
<evidence type="ECO:0000256" key="5">
    <source>
        <dbReference type="ARBA" id="ARBA00023015"/>
    </source>
</evidence>
<dbReference type="EMBL" id="JACHHI010000001">
    <property type="protein sequence ID" value="MBB6477065.1"/>
    <property type="molecule type" value="Genomic_DNA"/>
</dbReference>
<dbReference type="PROSITE" id="PS51161">
    <property type="entry name" value="ATP_CONE"/>
    <property type="match status" value="1"/>
</dbReference>
<dbReference type="InterPro" id="IPR005144">
    <property type="entry name" value="ATP-cone_dom"/>
</dbReference>
<evidence type="ECO:0000256" key="7">
    <source>
        <dbReference type="ARBA" id="ARBA00023163"/>
    </source>
</evidence>